<dbReference type="EMBL" id="JAUSUE010000008">
    <property type="protein sequence ID" value="MDQ0203638.1"/>
    <property type="molecule type" value="Genomic_DNA"/>
</dbReference>
<dbReference type="PROSITE" id="PS01007">
    <property type="entry name" value="TRANSPOSASE_MUTATOR"/>
    <property type="match status" value="1"/>
</dbReference>
<accession>A0ABT9Y7M7</accession>
<dbReference type="PANTHER" id="PTHR33217:SF5">
    <property type="entry name" value="MUTATOR FAMILY TRANSPOSASE"/>
    <property type="match status" value="1"/>
</dbReference>
<dbReference type="Proteomes" id="UP001239167">
    <property type="component" value="Unassembled WGS sequence"/>
</dbReference>
<evidence type="ECO:0000256" key="3">
    <source>
        <dbReference type="ARBA" id="ARBA00022578"/>
    </source>
</evidence>
<evidence type="ECO:0000256" key="1">
    <source>
        <dbReference type="ARBA" id="ARBA00002190"/>
    </source>
</evidence>
<proteinExistence type="inferred from homology"/>
<evidence type="ECO:0000313" key="8">
    <source>
        <dbReference type="Proteomes" id="UP001239167"/>
    </source>
</evidence>
<evidence type="ECO:0000313" key="7">
    <source>
        <dbReference type="EMBL" id="MDQ0203638.1"/>
    </source>
</evidence>
<comment type="caution">
    <text evidence="7">The sequence shown here is derived from an EMBL/GenBank/DDBJ whole genome shotgun (WGS) entry which is preliminary data.</text>
</comment>
<evidence type="ECO:0000256" key="2">
    <source>
        <dbReference type="ARBA" id="ARBA00010961"/>
    </source>
</evidence>
<gene>
    <name evidence="7" type="ORF">J2S01_001355</name>
</gene>
<reference evidence="7 8" key="1">
    <citation type="submission" date="2023-07" db="EMBL/GenBank/DDBJ databases">
        <title>Genomic Encyclopedia of Type Strains, Phase IV (KMG-IV): sequencing the most valuable type-strain genomes for metagenomic binning, comparative biology and taxonomic classification.</title>
        <authorList>
            <person name="Goeker M."/>
        </authorList>
    </citation>
    <scope>NUCLEOTIDE SEQUENCE [LARGE SCALE GENOMIC DNA]</scope>
    <source>
        <strain evidence="7 8">DSM 16980</strain>
    </source>
</reference>
<keyword evidence="8" id="KW-1185">Reference proteome</keyword>
<keyword evidence="5 6" id="KW-0233">DNA recombination</keyword>
<dbReference type="PANTHER" id="PTHR33217">
    <property type="entry name" value="TRANSPOSASE FOR INSERTION SEQUENCE ELEMENT IS1081"/>
    <property type="match status" value="1"/>
</dbReference>
<evidence type="ECO:0000256" key="5">
    <source>
        <dbReference type="ARBA" id="ARBA00023172"/>
    </source>
</evidence>
<dbReference type="RefSeq" id="WP_231038541.1">
    <property type="nucleotide sequence ID" value="NZ_JAUSUE010000008.1"/>
</dbReference>
<sequence length="184" mass="21543">MYVGENESAKYWLSIMNELKNRGVEDILIACVDGLSGFPQAIEAVYPQTEIQQCVIHQIRSSTKYVSYKEIKALMADLKLVYAAPTEETALAELDHFKETWDSKYPKIYKSWHEKWAVLATYFKYPLTVRRLIYTTNTVEGFNWQLRKVTKSRIILPSDDNRLKMLYLAMMDITKKVDWSQIRA</sequence>
<keyword evidence="3 6" id="KW-0815">Transposition</keyword>
<dbReference type="InterPro" id="IPR001207">
    <property type="entry name" value="Transposase_mutator"/>
</dbReference>
<organism evidence="7 8">
    <name type="scientific">Pectinatus haikarae</name>
    <dbReference type="NCBI Taxonomy" id="349096"/>
    <lineage>
        <taxon>Bacteria</taxon>
        <taxon>Bacillati</taxon>
        <taxon>Bacillota</taxon>
        <taxon>Negativicutes</taxon>
        <taxon>Selenomonadales</taxon>
        <taxon>Selenomonadaceae</taxon>
        <taxon>Pectinatus</taxon>
    </lineage>
</organism>
<name>A0ABT9Y7M7_9FIRM</name>
<protein>
    <recommendedName>
        <fullName evidence="6">Mutator family transposase</fullName>
    </recommendedName>
</protein>
<evidence type="ECO:0000256" key="6">
    <source>
        <dbReference type="RuleBase" id="RU365089"/>
    </source>
</evidence>
<dbReference type="Pfam" id="PF00872">
    <property type="entry name" value="Transposase_mut"/>
    <property type="match status" value="1"/>
</dbReference>
<keyword evidence="4 6" id="KW-0238">DNA-binding</keyword>
<evidence type="ECO:0000256" key="4">
    <source>
        <dbReference type="ARBA" id="ARBA00023125"/>
    </source>
</evidence>
<keyword evidence="6" id="KW-0814">Transposable element</keyword>
<comment type="similarity">
    <text evidence="2 6">Belongs to the transposase mutator family.</text>
</comment>
<comment type="function">
    <text evidence="1 6">Required for the transposition of the insertion element.</text>
</comment>